<sequence>MMKVEMVTRKGRRGCLLKNFVKENRADMNSEGGALLANLVEYEELQESSLINNDLIDAGFRMIQHFKYWELIKSDFINMQIFDILIGNQDRHPYNWMLLFFNDGDVKFSPIYDNGASLGWRFTDEKLMTMVTDPAMNKYTKNTKLKAGLFERKSVKGKDLLVYINKHFPEECERSIQNLITFDMEEYSQFINSLNILSQAQMKWLLHIIPFRKRKILEWLGREEEQ</sequence>
<dbReference type="EMBL" id="JAGGKX010000027">
    <property type="protein sequence ID" value="MBP1971503.1"/>
    <property type="molecule type" value="Genomic_DNA"/>
</dbReference>
<reference evidence="1 2" key="1">
    <citation type="submission" date="2021-03" db="EMBL/GenBank/DDBJ databases">
        <title>Genomic Encyclopedia of Type Strains, Phase IV (KMG-IV): sequencing the most valuable type-strain genomes for metagenomic binning, comparative biology and taxonomic classification.</title>
        <authorList>
            <person name="Goeker M."/>
        </authorList>
    </citation>
    <scope>NUCLEOTIDE SEQUENCE [LARGE SCALE GENOMIC DNA]</scope>
    <source>
        <strain evidence="1 2">DSM 25609</strain>
    </source>
</reference>
<organism evidence="1 2">
    <name type="scientific">Virgibacillus natechei</name>
    <dbReference type="NCBI Taxonomy" id="1216297"/>
    <lineage>
        <taxon>Bacteria</taxon>
        <taxon>Bacillati</taxon>
        <taxon>Bacillota</taxon>
        <taxon>Bacilli</taxon>
        <taxon>Bacillales</taxon>
        <taxon>Bacillaceae</taxon>
        <taxon>Virgibacillus</taxon>
    </lineage>
</organism>
<proteinExistence type="predicted"/>
<comment type="caution">
    <text evidence="1">The sequence shown here is derived from an EMBL/GenBank/DDBJ whole genome shotgun (WGS) entry which is preliminary data.</text>
</comment>
<accession>A0ABS4IKL1</accession>
<evidence type="ECO:0008006" key="3">
    <source>
        <dbReference type="Google" id="ProtNLM"/>
    </source>
</evidence>
<protein>
    <recommendedName>
        <fullName evidence="3">HipA-like C-terminal domain-containing protein</fullName>
    </recommendedName>
</protein>
<evidence type="ECO:0000313" key="1">
    <source>
        <dbReference type="EMBL" id="MBP1971503.1"/>
    </source>
</evidence>
<dbReference type="Proteomes" id="UP001519345">
    <property type="component" value="Unassembled WGS sequence"/>
</dbReference>
<name>A0ABS4IKL1_9BACI</name>
<gene>
    <name evidence="1" type="ORF">J2Z83_003654</name>
</gene>
<dbReference type="Gene3D" id="1.10.1070.20">
    <property type="match status" value="1"/>
</dbReference>
<keyword evidence="2" id="KW-1185">Reference proteome</keyword>
<evidence type="ECO:0000313" key="2">
    <source>
        <dbReference type="Proteomes" id="UP001519345"/>
    </source>
</evidence>